<dbReference type="EMBL" id="QMFY01000005">
    <property type="protein sequence ID" value="RAW01103.1"/>
    <property type="molecule type" value="Genomic_DNA"/>
</dbReference>
<evidence type="ECO:0000313" key="3">
    <source>
        <dbReference type="Proteomes" id="UP000251889"/>
    </source>
</evidence>
<name>A0A364Y2J9_9BACT</name>
<organism evidence="2 3">
    <name type="scientific">Pseudochryseolinea flava</name>
    <dbReference type="NCBI Taxonomy" id="2059302"/>
    <lineage>
        <taxon>Bacteria</taxon>
        <taxon>Pseudomonadati</taxon>
        <taxon>Bacteroidota</taxon>
        <taxon>Cytophagia</taxon>
        <taxon>Cytophagales</taxon>
        <taxon>Fulvivirgaceae</taxon>
        <taxon>Pseudochryseolinea</taxon>
    </lineage>
</organism>
<reference evidence="2 3" key="1">
    <citation type="submission" date="2018-06" db="EMBL/GenBank/DDBJ databases">
        <title>Chryseolinea flavus sp. nov., a member of the phylum Bacteroidetes isolated from soil.</title>
        <authorList>
            <person name="Li Y."/>
            <person name="Wang J."/>
        </authorList>
    </citation>
    <scope>NUCLEOTIDE SEQUENCE [LARGE SCALE GENOMIC DNA]</scope>
    <source>
        <strain evidence="2 3">SDU1-6</strain>
    </source>
</reference>
<keyword evidence="3" id="KW-1185">Reference proteome</keyword>
<dbReference type="AlphaFoldDB" id="A0A364Y2J9"/>
<protein>
    <recommendedName>
        <fullName evidence="1">Glycosyl transferase family 25 domain-containing protein</fullName>
    </recommendedName>
</protein>
<feature type="domain" description="Glycosyl transferase family 25" evidence="1">
    <location>
        <begin position="60"/>
        <end position="177"/>
    </location>
</feature>
<evidence type="ECO:0000259" key="1">
    <source>
        <dbReference type="Pfam" id="PF01755"/>
    </source>
</evidence>
<dbReference type="Proteomes" id="UP000251889">
    <property type="component" value="Unassembled WGS sequence"/>
</dbReference>
<proteinExistence type="predicted"/>
<dbReference type="InterPro" id="IPR002654">
    <property type="entry name" value="Glyco_trans_25"/>
</dbReference>
<dbReference type="Pfam" id="PF01755">
    <property type="entry name" value="Glyco_transf_25"/>
    <property type="match status" value="1"/>
</dbReference>
<accession>A0A364Y2J9</accession>
<comment type="caution">
    <text evidence="2">The sequence shown here is derived from an EMBL/GenBank/DDBJ whole genome shotgun (WGS) entry which is preliminary data.</text>
</comment>
<evidence type="ECO:0000313" key="2">
    <source>
        <dbReference type="EMBL" id="RAW01103.1"/>
    </source>
</evidence>
<gene>
    <name evidence="2" type="ORF">DQQ10_12810</name>
</gene>
<sequence>MDIFLHIEKLKKRIHNGFALRYTPLRIIQLLLVRAGIPYYLKISRKATQKYFNKPPRMALVVSLPFREDRRAGLLNCKEMQQFDWKFLDAIHGKSIEVNSIPTEIVSAQSQRSLSNGSIGAILSHYAAWNELLSTQEDSFYVFEDDIILTSDFKKNLENIWADIPANFDIIYLGSGMSIKNDMLAKVSNNIYVPHFPRRGLYGYILSRTGIGKLIRLVFPINILFGGIDTVIGNLVRRDALNAYHVHPDLCTTDMTFTSNIYNPSVPDKHLHQNEF</sequence>